<dbReference type="HOGENOM" id="CLU_1545133_0_0_7"/>
<reference evidence="2 3" key="2">
    <citation type="journal article" date="2014" name="Genome Announc.">
        <title>Complete Genome Sequence of the Subsurface, Mesophilic Sulfate-Reducing Bacterium Desulfovibrio aespoeensis Aspo-2.</title>
        <authorList>
            <person name="Pedersen K."/>
            <person name="Bengtsson A."/>
            <person name="Edlund J."/>
            <person name="Rabe L."/>
            <person name="Hazen T."/>
            <person name="Chakraborty R."/>
            <person name="Goodwin L."/>
            <person name="Shapiro N."/>
        </authorList>
    </citation>
    <scope>NUCLEOTIDE SEQUENCE [LARGE SCALE GENOMIC DNA]</scope>
    <source>
        <strain evidence="3">ATCC 700646 / DSM 10631 / Aspo-2</strain>
    </source>
</reference>
<feature type="domain" description="Methyltransferase" evidence="1">
    <location>
        <begin position="74"/>
        <end position="166"/>
    </location>
</feature>
<evidence type="ECO:0000313" key="2">
    <source>
        <dbReference type="EMBL" id="ADU61714.1"/>
    </source>
</evidence>
<dbReference type="KEGG" id="das:Daes_0697"/>
<organism evidence="2 3">
    <name type="scientific">Pseudodesulfovibrio aespoeensis (strain ATCC 700646 / DSM 10631 / Aspo-2)</name>
    <name type="common">Desulfovibrio aespoeensis</name>
    <dbReference type="NCBI Taxonomy" id="643562"/>
    <lineage>
        <taxon>Bacteria</taxon>
        <taxon>Pseudomonadati</taxon>
        <taxon>Thermodesulfobacteriota</taxon>
        <taxon>Desulfovibrionia</taxon>
        <taxon>Desulfovibrionales</taxon>
        <taxon>Desulfovibrionaceae</taxon>
    </lineage>
</organism>
<keyword evidence="3" id="KW-1185">Reference proteome</keyword>
<dbReference type="InterPro" id="IPR041698">
    <property type="entry name" value="Methyltransf_25"/>
</dbReference>
<dbReference type="AlphaFoldDB" id="E6VZK0"/>
<sequence>MIRAILPYFLQSALWGDRRRYGTLANSNDEEWIKWQQQRYHAFYDQYLKRGTLGKIHDLCYDVVSKINFQGKNVLEIGPGRIDHLRYMNTRPDHYTIMDVAPECLDIASNQLEQWGVTYSAILLSTETRWAFPVQPKSYDVVIAFNCLEHMTPLDKYLQSIDRLLTDCKVPVN</sequence>
<dbReference type="Pfam" id="PF13649">
    <property type="entry name" value="Methyltransf_25"/>
    <property type="match status" value="1"/>
</dbReference>
<dbReference type="EMBL" id="CP002431">
    <property type="protein sequence ID" value="ADU61714.1"/>
    <property type="molecule type" value="Genomic_DNA"/>
</dbReference>
<protein>
    <recommendedName>
        <fullName evidence="1">Methyltransferase domain-containing protein</fullName>
    </recommendedName>
</protein>
<dbReference type="STRING" id="643562.Daes_0697"/>
<gene>
    <name evidence="2" type="ordered locus">Daes_0697</name>
</gene>
<proteinExistence type="predicted"/>
<name>E6VZK0_PSEA9</name>
<accession>E6VZK0</accession>
<dbReference type="Gene3D" id="3.40.50.150">
    <property type="entry name" value="Vaccinia Virus protein VP39"/>
    <property type="match status" value="1"/>
</dbReference>
<reference evidence="3" key="1">
    <citation type="submission" date="2010-12" db="EMBL/GenBank/DDBJ databases">
        <title>Complete sequence of Desulfovibrio aespoeensis Aspo-2.</title>
        <authorList>
            <consortium name="US DOE Joint Genome Institute"/>
            <person name="Lucas S."/>
            <person name="Copeland A."/>
            <person name="Lapidus A."/>
            <person name="Cheng J.-F."/>
            <person name="Goodwin L."/>
            <person name="Pitluck S."/>
            <person name="Chertkov O."/>
            <person name="Misra M."/>
            <person name="Detter J.C."/>
            <person name="Han C."/>
            <person name="Tapia R."/>
            <person name="Land M."/>
            <person name="Hauser L."/>
            <person name="Kyrpides N."/>
            <person name="Ivanova N."/>
            <person name="Ovchinnikova G."/>
            <person name="Pedersen K."/>
            <person name="Jagevall S."/>
            <person name="Hazen T."/>
            <person name="Woyke T."/>
        </authorList>
    </citation>
    <scope>NUCLEOTIDE SEQUENCE [LARGE SCALE GENOMIC DNA]</scope>
    <source>
        <strain evidence="3">ATCC 700646 / DSM 10631 / Aspo-2</strain>
    </source>
</reference>
<dbReference type="OrthoDB" id="262045at2"/>
<dbReference type="SUPFAM" id="SSF53335">
    <property type="entry name" value="S-adenosyl-L-methionine-dependent methyltransferases"/>
    <property type="match status" value="1"/>
</dbReference>
<evidence type="ECO:0000313" key="3">
    <source>
        <dbReference type="Proteomes" id="UP000002191"/>
    </source>
</evidence>
<dbReference type="Proteomes" id="UP000002191">
    <property type="component" value="Chromosome"/>
</dbReference>
<evidence type="ECO:0000259" key="1">
    <source>
        <dbReference type="Pfam" id="PF13649"/>
    </source>
</evidence>
<dbReference type="RefSeq" id="WP_013513645.1">
    <property type="nucleotide sequence ID" value="NC_014844.1"/>
</dbReference>
<dbReference type="InterPro" id="IPR029063">
    <property type="entry name" value="SAM-dependent_MTases_sf"/>
</dbReference>